<dbReference type="PANTHER" id="PTHR11803">
    <property type="entry name" value="2-IMINOBUTANOATE/2-IMINOPROPANOATE DEAMINASE RIDA"/>
    <property type="match status" value="1"/>
</dbReference>
<dbReference type="InterPro" id="IPR019897">
    <property type="entry name" value="RidA_CS"/>
</dbReference>
<dbReference type="Proteomes" id="UP000267029">
    <property type="component" value="Unassembled WGS sequence"/>
</dbReference>
<evidence type="ECO:0000313" key="3">
    <source>
        <dbReference type="Proteomes" id="UP000267029"/>
    </source>
</evidence>
<dbReference type="Gene3D" id="3.30.1330.40">
    <property type="entry name" value="RutC-like"/>
    <property type="match status" value="2"/>
</dbReference>
<organism evidence="2 3">
    <name type="scientific">Mesocestoides corti</name>
    <name type="common">Flatworm</name>
    <dbReference type="NCBI Taxonomy" id="53468"/>
    <lineage>
        <taxon>Eukaryota</taxon>
        <taxon>Metazoa</taxon>
        <taxon>Spiralia</taxon>
        <taxon>Lophotrochozoa</taxon>
        <taxon>Platyhelminthes</taxon>
        <taxon>Cestoda</taxon>
        <taxon>Eucestoda</taxon>
        <taxon>Cyclophyllidea</taxon>
        <taxon>Mesocestoididae</taxon>
        <taxon>Mesocestoides</taxon>
    </lineage>
</organism>
<reference evidence="2 3" key="1">
    <citation type="submission" date="2018-10" db="EMBL/GenBank/DDBJ databases">
        <authorList>
            <consortium name="Pathogen Informatics"/>
        </authorList>
    </citation>
    <scope>NUCLEOTIDE SEQUENCE [LARGE SCALE GENOMIC DNA]</scope>
</reference>
<dbReference type="GO" id="GO:0005829">
    <property type="term" value="C:cytosol"/>
    <property type="evidence" value="ECO:0007669"/>
    <property type="project" value="TreeGrafter"/>
</dbReference>
<dbReference type="InterPro" id="IPR035959">
    <property type="entry name" value="RutC-like_sf"/>
</dbReference>
<dbReference type="STRING" id="53468.A0A0R3UQ59"/>
<evidence type="ECO:0000256" key="1">
    <source>
        <dbReference type="ARBA" id="ARBA00010552"/>
    </source>
</evidence>
<keyword evidence="3" id="KW-1185">Reference proteome</keyword>
<protein>
    <submittedName>
        <fullName evidence="2">Uncharacterized protein</fullName>
    </submittedName>
</protein>
<dbReference type="InterPro" id="IPR006175">
    <property type="entry name" value="YjgF/YER057c/UK114"/>
</dbReference>
<dbReference type="CDD" id="cd00448">
    <property type="entry name" value="YjgF_YER057c_UK114_family"/>
    <property type="match status" value="1"/>
</dbReference>
<dbReference type="AlphaFoldDB" id="A0A0R3UQ59"/>
<dbReference type="OrthoDB" id="309640at2759"/>
<comment type="similarity">
    <text evidence="1">Belongs to the RutC family.</text>
</comment>
<dbReference type="GO" id="GO:0005739">
    <property type="term" value="C:mitochondrion"/>
    <property type="evidence" value="ECO:0007669"/>
    <property type="project" value="TreeGrafter"/>
</dbReference>
<proteinExistence type="inferred from homology"/>
<sequence length="151" mass="16991">MFFFKLCVLSYLSKLLTLTLFCLVELKYYGYLKHLNALLKSEMQAIRRAIFCAMAPKAIGPYSQAICVDKTIYTSGQLGLKPDTMDFAAGGHMMNIVKTTVLLANIDDFPKVNEVYLKYFTEPYPARVCFAVKTLPKDALIEIDAIAVLDK</sequence>
<name>A0A0R3UQ59_MESCO</name>
<dbReference type="PANTHER" id="PTHR11803:SF39">
    <property type="entry name" value="2-IMINOBUTANOATE_2-IMINOPROPANOATE DEAMINASE"/>
    <property type="match status" value="1"/>
</dbReference>
<dbReference type="PROSITE" id="PS01094">
    <property type="entry name" value="UPF0076"/>
    <property type="match status" value="1"/>
</dbReference>
<gene>
    <name evidence="2" type="ORF">MCOS_LOCUS10009</name>
</gene>
<dbReference type="GO" id="GO:0019239">
    <property type="term" value="F:deaminase activity"/>
    <property type="evidence" value="ECO:0007669"/>
    <property type="project" value="TreeGrafter"/>
</dbReference>
<accession>A0A0R3UQ59</accession>
<dbReference type="EMBL" id="UXSR01005933">
    <property type="protein sequence ID" value="VDD84006.1"/>
    <property type="molecule type" value="Genomic_DNA"/>
</dbReference>
<dbReference type="SUPFAM" id="SSF55298">
    <property type="entry name" value="YjgF-like"/>
    <property type="match status" value="1"/>
</dbReference>
<evidence type="ECO:0000313" key="2">
    <source>
        <dbReference type="EMBL" id="VDD84006.1"/>
    </source>
</evidence>
<dbReference type="Pfam" id="PF01042">
    <property type="entry name" value="Ribonuc_L-PSP"/>
    <property type="match status" value="2"/>
</dbReference>